<dbReference type="Gene3D" id="3.30.160.150">
    <property type="entry name" value="Lipoprotein like domain"/>
    <property type="match status" value="1"/>
</dbReference>
<proteinExistence type="predicted"/>
<reference evidence="1 2" key="1">
    <citation type="submission" date="2018-05" db="EMBL/GenBank/DDBJ databases">
        <title>Marinilabilia rubrum sp. nov., isolated from saltern sediment.</title>
        <authorList>
            <person name="Zhang R."/>
        </authorList>
    </citation>
    <scope>NUCLEOTIDE SEQUENCE [LARGE SCALE GENOMIC DNA]</scope>
    <source>
        <strain evidence="1 2">WTE16</strain>
    </source>
</reference>
<gene>
    <name evidence="1" type="ORF">DDZ16_11530</name>
</gene>
<dbReference type="AlphaFoldDB" id="A0A2U2B810"/>
<evidence type="ECO:0000313" key="2">
    <source>
        <dbReference type="Proteomes" id="UP000244956"/>
    </source>
</evidence>
<evidence type="ECO:0008006" key="3">
    <source>
        <dbReference type="Google" id="ProtNLM"/>
    </source>
</evidence>
<comment type="caution">
    <text evidence="1">The sequence shown here is derived from an EMBL/GenBank/DDBJ whole genome shotgun (WGS) entry which is preliminary data.</text>
</comment>
<dbReference type="OrthoDB" id="9790776at2"/>
<name>A0A2U2B810_9BACT</name>
<dbReference type="GO" id="GO:0019867">
    <property type="term" value="C:outer membrane"/>
    <property type="evidence" value="ECO:0007669"/>
    <property type="project" value="InterPro"/>
</dbReference>
<dbReference type="Pfam" id="PF04390">
    <property type="entry name" value="LptE"/>
    <property type="match status" value="1"/>
</dbReference>
<dbReference type="PROSITE" id="PS51257">
    <property type="entry name" value="PROKAR_LIPOPROTEIN"/>
    <property type="match status" value="1"/>
</dbReference>
<sequence>MKLTIFSKSLTIGVVLIALVCMIQGCKIQMTFNGASIPENIQTASVQLFDNRAAYINPVLAQTFTEGLKDRIINGSRLTLAEETGDVDFSGAITGYETEPLAIQADARASETRLTVRVNVRYENFKDPEKSWESSFSAYRDFPSDQNITAIEGELVDEIVEELTENIFNKAFADW</sequence>
<dbReference type="InterPro" id="IPR007485">
    <property type="entry name" value="LPS_assembly_LptE"/>
</dbReference>
<evidence type="ECO:0000313" key="1">
    <source>
        <dbReference type="EMBL" id="PWD99221.1"/>
    </source>
</evidence>
<dbReference type="Proteomes" id="UP000244956">
    <property type="component" value="Unassembled WGS sequence"/>
</dbReference>
<dbReference type="GO" id="GO:0043165">
    <property type="term" value="P:Gram-negative-bacterium-type cell outer membrane assembly"/>
    <property type="evidence" value="ECO:0007669"/>
    <property type="project" value="InterPro"/>
</dbReference>
<dbReference type="RefSeq" id="WP_109264623.1">
    <property type="nucleotide sequence ID" value="NZ_QEWP01000008.1"/>
</dbReference>
<organism evidence="1 2">
    <name type="scientific">Marinilabilia rubra</name>
    <dbReference type="NCBI Taxonomy" id="2162893"/>
    <lineage>
        <taxon>Bacteria</taxon>
        <taxon>Pseudomonadati</taxon>
        <taxon>Bacteroidota</taxon>
        <taxon>Bacteroidia</taxon>
        <taxon>Marinilabiliales</taxon>
        <taxon>Marinilabiliaceae</taxon>
        <taxon>Marinilabilia</taxon>
    </lineage>
</organism>
<accession>A0A2U2B810</accession>
<protein>
    <recommendedName>
        <fullName evidence="3">LptE family protein</fullName>
    </recommendedName>
</protein>
<keyword evidence="2" id="KW-1185">Reference proteome</keyword>
<dbReference type="EMBL" id="QEWP01000008">
    <property type="protein sequence ID" value="PWD99221.1"/>
    <property type="molecule type" value="Genomic_DNA"/>
</dbReference>